<name>A0A212KFD5_9DELT</name>
<dbReference type="InterPro" id="IPR050251">
    <property type="entry name" value="HpcH-HpaI_aldolase"/>
</dbReference>
<gene>
    <name evidence="5" type="ORF">KL86DPRO_60133</name>
</gene>
<dbReference type="PANTHER" id="PTHR30502:SF0">
    <property type="entry name" value="PHOSPHOENOLPYRUVATE CARBOXYLASE FAMILY PROTEIN"/>
    <property type="match status" value="1"/>
</dbReference>
<dbReference type="EMBL" id="FLUQ01000006">
    <property type="protein sequence ID" value="SBW10357.1"/>
    <property type="molecule type" value="Genomic_DNA"/>
</dbReference>
<reference evidence="5" key="1">
    <citation type="submission" date="2016-04" db="EMBL/GenBank/DDBJ databases">
        <authorList>
            <person name="Evans L.H."/>
            <person name="Alamgir A."/>
            <person name="Owens N."/>
            <person name="Weber N.D."/>
            <person name="Virtaneva K."/>
            <person name="Barbian K."/>
            <person name="Babar A."/>
            <person name="Rosenke K."/>
        </authorList>
    </citation>
    <scope>NUCLEOTIDE SEQUENCE</scope>
    <source>
        <strain evidence="5">86</strain>
    </source>
</reference>
<dbReference type="GO" id="GO:0046872">
    <property type="term" value="F:metal ion binding"/>
    <property type="evidence" value="ECO:0007669"/>
    <property type="project" value="UniProtKB-KW"/>
</dbReference>
<evidence type="ECO:0000256" key="1">
    <source>
        <dbReference type="ARBA" id="ARBA00005568"/>
    </source>
</evidence>
<dbReference type="GO" id="GO:0016832">
    <property type="term" value="F:aldehyde-lyase activity"/>
    <property type="evidence" value="ECO:0007669"/>
    <property type="project" value="TreeGrafter"/>
</dbReference>
<keyword evidence="3" id="KW-0456">Lyase</keyword>
<dbReference type="Pfam" id="PF03328">
    <property type="entry name" value="HpcH_HpaI"/>
    <property type="match status" value="1"/>
</dbReference>
<dbReference type="Gene3D" id="3.20.20.60">
    <property type="entry name" value="Phosphoenolpyruvate-binding domains"/>
    <property type="match status" value="1"/>
</dbReference>
<dbReference type="InterPro" id="IPR005000">
    <property type="entry name" value="Aldolase/citrate-lyase_domain"/>
</dbReference>
<evidence type="ECO:0000256" key="2">
    <source>
        <dbReference type="ARBA" id="ARBA00022723"/>
    </source>
</evidence>
<feature type="domain" description="HpcH/HpaI aldolase/citrate lyase" evidence="4">
    <location>
        <begin position="19"/>
        <end position="187"/>
    </location>
</feature>
<protein>
    <submittedName>
        <fullName evidence="5">Putative 4-hydroxy-2-oxo-heptane-1,7-dioate aldolase</fullName>
    </submittedName>
</protein>
<dbReference type="GO" id="GO:0005737">
    <property type="term" value="C:cytoplasm"/>
    <property type="evidence" value="ECO:0007669"/>
    <property type="project" value="TreeGrafter"/>
</dbReference>
<dbReference type="InterPro" id="IPR040442">
    <property type="entry name" value="Pyrv_kinase-like_dom_sf"/>
</dbReference>
<dbReference type="SUPFAM" id="SSF51621">
    <property type="entry name" value="Phosphoenolpyruvate/pyruvate domain"/>
    <property type="match status" value="1"/>
</dbReference>
<sequence>MYNATKLTEKFKRKEMILGTFINMDSPFITETLGGCGFDFLWIDGEHAALDKMQIQNHLLACRACAVPGLVRVPWNDFVQIKAVLDMGADGIIVPMIRNLEEARAAIAATHYPPEGVRGMGVRRAVNWGHWDKNEYIATQDQKIWTILQIEHIDIVRHLDAIARLPGLTGFVVGPNDFAMSMTTKDGKACTGAEPEVQEQFDIIGEKLRKYNLPFGVGGAYSEKFVADWARRGANFMCLNTDFSYLVQGGKAVVANTQKTLQALRT</sequence>
<evidence type="ECO:0000313" key="5">
    <source>
        <dbReference type="EMBL" id="SBW10357.1"/>
    </source>
</evidence>
<proteinExistence type="inferred from homology"/>
<dbReference type="AlphaFoldDB" id="A0A212KFD5"/>
<accession>A0A212KFD5</accession>
<organism evidence="5">
    <name type="scientific">uncultured delta proteobacterium</name>
    <dbReference type="NCBI Taxonomy" id="34034"/>
    <lineage>
        <taxon>Bacteria</taxon>
        <taxon>Deltaproteobacteria</taxon>
        <taxon>environmental samples</taxon>
    </lineage>
</organism>
<evidence type="ECO:0000256" key="3">
    <source>
        <dbReference type="ARBA" id="ARBA00023239"/>
    </source>
</evidence>
<keyword evidence="2" id="KW-0479">Metal-binding</keyword>
<comment type="similarity">
    <text evidence="1">Belongs to the HpcH/HpaI aldolase family.</text>
</comment>
<dbReference type="PANTHER" id="PTHR30502">
    <property type="entry name" value="2-KETO-3-DEOXY-L-RHAMNONATE ALDOLASE"/>
    <property type="match status" value="1"/>
</dbReference>
<dbReference type="InterPro" id="IPR015813">
    <property type="entry name" value="Pyrv/PenolPyrv_kinase-like_dom"/>
</dbReference>
<evidence type="ECO:0000259" key="4">
    <source>
        <dbReference type="Pfam" id="PF03328"/>
    </source>
</evidence>